<feature type="transmembrane region" description="Helical" evidence="6">
    <location>
        <begin position="280"/>
        <end position="300"/>
    </location>
</feature>
<dbReference type="OrthoDB" id="2190219at2759"/>
<feature type="compositionally biased region" description="Acidic residues" evidence="5">
    <location>
        <begin position="469"/>
        <end position="494"/>
    </location>
</feature>
<evidence type="ECO:0000313" key="9">
    <source>
        <dbReference type="Proteomes" id="UP000789342"/>
    </source>
</evidence>
<dbReference type="GO" id="GO:0015385">
    <property type="term" value="F:sodium:proton antiporter activity"/>
    <property type="evidence" value="ECO:0007669"/>
    <property type="project" value="InterPro"/>
</dbReference>
<dbReference type="InterPro" id="IPR038770">
    <property type="entry name" value="Na+/solute_symporter_sf"/>
</dbReference>
<feature type="region of interest" description="Disordered" evidence="5">
    <location>
        <begin position="469"/>
        <end position="497"/>
    </location>
</feature>
<keyword evidence="2 6" id="KW-0812">Transmembrane</keyword>
<reference evidence="8" key="1">
    <citation type="submission" date="2021-06" db="EMBL/GenBank/DDBJ databases">
        <authorList>
            <person name="Kallberg Y."/>
            <person name="Tangrot J."/>
            <person name="Rosling A."/>
        </authorList>
    </citation>
    <scope>NUCLEOTIDE SEQUENCE</scope>
    <source>
        <strain evidence="8">CL551</strain>
    </source>
</reference>
<name>A0A9N8VIH3_9GLOM</name>
<feature type="transmembrane region" description="Helical" evidence="6">
    <location>
        <begin position="343"/>
        <end position="364"/>
    </location>
</feature>
<keyword evidence="3 6" id="KW-1133">Transmembrane helix</keyword>
<feature type="transmembrane region" description="Helical" evidence="6">
    <location>
        <begin position="39"/>
        <end position="57"/>
    </location>
</feature>
<evidence type="ECO:0000256" key="1">
    <source>
        <dbReference type="ARBA" id="ARBA00004141"/>
    </source>
</evidence>
<evidence type="ECO:0000313" key="8">
    <source>
        <dbReference type="EMBL" id="CAG8451272.1"/>
    </source>
</evidence>
<keyword evidence="4 6" id="KW-0472">Membrane</keyword>
<evidence type="ECO:0000256" key="3">
    <source>
        <dbReference type="ARBA" id="ARBA00022989"/>
    </source>
</evidence>
<dbReference type="GO" id="GO:0036376">
    <property type="term" value="P:sodium ion export across plasma membrane"/>
    <property type="evidence" value="ECO:0007669"/>
    <property type="project" value="InterPro"/>
</dbReference>
<dbReference type="PANTHER" id="PTHR31382:SF1">
    <property type="entry name" value="SODIUM ION_PROTON EXCHANGER (EUROFUNG)"/>
    <property type="match status" value="1"/>
</dbReference>
<evidence type="ECO:0000256" key="2">
    <source>
        <dbReference type="ARBA" id="ARBA00022692"/>
    </source>
</evidence>
<proteinExistence type="predicted"/>
<feature type="domain" description="Cation/H+ exchanger transmembrane" evidence="7">
    <location>
        <begin position="25"/>
        <end position="413"/>
    </location>
</feature>
<dbReference type="Pfam" id="PF00999">
    <property type="entry name" value="Na_H_Exchanger"/>
    <property type="match status" value="1"/>
</dbReference>
<feature type="transmembrane region" description="Helical" evidence="6">
    <location>
        <begin position="72"/>
        <end position="89"/>
    </location>
</feature>
<feature type="region of interest" description="Disordered" evidence="5">
    <location>
        <begin position="531"/>
        <end position="553"/>
    </location>
</feature>
<dbReference type="InterPro" id="IPR004712">
    <property type="entry name" value="Na+/H+_antiporter_fungi"/>
</dbReference>
<feature type="transmembrane region" description="Helical" evidence="6">
    <location>
        <begin position="12"/>
        <end position="30"/>
    </location>
</feature>
<feature type="transmembrane region" description="Helical" evidence="6">
    <location>
        <begin position="188"/>
        <end position="209"/>
    </location>
</feature>
<dbReference type="AlphaFoldDB" id="A0A9N8VIH3"/>
<evidence type="ECO:0000256" key="6">
    <source>
        <dbReference type="SAM" id="Phobius"/>
    </source>
</evidence>
<feature type="transmembrane region" description="Helical" evidence="6">
    <location>
        <begin position="229"/>
        <end position="245"/>
    </location>
</feature>
<feature type="transmembrane region" description="Helical" evidence="6">
    <location>
        <begin position="101"/>
        <end position="123"/>
    </location>
</feature>
<feature type="transmembrane region" description="Helical" evidence="6">
    <location>
        <begin position="390"/>
        <end position="413"/>
    </location>
</feature>
<gene>
    <name evidence="8" type="ORF">AMORRO_LOCUS910</name>
</gene>
<feature type="transmembrane region" description="Helical" evidence="6">
    <location>
        <begin position="312"/>
        <end position="331"/>
    </location>
</feature>
<comment type="caution">
    <text evidence="8">The sequence shown here is derived from an EMBL/GenBank/DDBJ whole genome shotgun (WGS) entry which is preliminary data.</text>
</comment>
<dbReference type="PANTHER" id="PTHR31382">
    <property type="entry name" value="NA(+)/H(+) ANTIPORTER"/>
    <property type="match status" value="1"/>
</dbReference>
<dbReference type="InterPro" id="IPR006153">
    <property type="entry name" value="Cation/H_exchanger_TM"/>
</dbReference>
<organism evidence="8 9">
    <name type="scientific">Acaulospora morrowiae</name>
    <dbReference type="NCBI Taxonomy" id="94023"/>
    <lineage>
        <taxon>Eukaryota</taxon>
        <taxon>Fungi</taxon>
        <taxon>Fungi incertae sedis</taxon>
        <taxon>Mucoromycota</taxon>
        <taxon>Glomeromycotina</taxon>
        <taxon>Glomeromycetes</taxon>
        <taxon>Diversisporales</taxon>
        <taxon>Acaulosporaceae</taxon>
        <taxon>Acaulospora</taxon>
    </lineage>
</organism>
<comment type="subcellular location">
    <subcellularLocation>
        <location evidence="1">Membrane</location>
        <topology evidence="1">Multi-pass membrane protein</topology>
    </subcellularLocation>
</comment>
<dbReference type="EMBL" id="CAJVPV010000319">
    <property type="protein sequence ID" value="CAG8451272.1"/>
    <property type="molecule type" value="Genomic_DNA"/>
</dbReference>
<dbReference type="Gene3D" id="1.20.1530.20">
    <property type="match status" value="1"/>
</dbReference>
<dbReference type="GO" id="GO:0005886">
    <property type="term" value="C:plasma membrane"/>
    <property type="evidence" value="ECO:0007669"/>
    <property type="project" value="InterPro"/>
</dbReference>
<dbReference type="GO" id="GO:0120029">
    <property type="term" value="P:proton export across plasma membrane"/>
    <property type="evidence" value="ECO:0007669"/>
    <property type="project" value="InterPro"/>
</dbReference>
<protein>
    <submittedName>
        <fullName evidence="8">17583_t:CDS:1</fullName>
    </submittedName>
</protein>
<sequence length="553" mass="62445">MQFLDLSEPLLVYALLGGFILFYGLVSLIVKEKLYISEALVATSVGVIIGPACLQIINPREWSQLNVITEELTRIVLAFQVMTAAINLPRAYITRQYRSMAIMLIPVMSFMWIVSAAIIYYFIQDLTFIETLLIAACITPTDPILANSVVQGSFAEKHIPSHVRYLLSAESGINDESPRDTGTAINKWVWFVWGYHILFSVVIGCFIGWAARKLLRLAESRDWIDKESFLVFAFALAIFVVGVVSILGSDALLACFMAGTSFSWDDWFREETRDAKLQDVIDLLLNLTTFQYIGMIIPWSSFNSEYIPFERLLIVSILILIFRRLPIVLLLKKFIPAIHTFKEALFAGYFGPIGVGAIFLAVTVEKEINKNLERESEGIDREAMLRTREIVFPIVAFIVISSVLVHGITVPILNIGSKIDMERFPSIASISSQVARLPVIDFVENLALERDSTGRVGRKKKMKAEFDTVVEVEDESEEERDEREDESDEEDEDERDKIIFCNVQTNTLIDFGDENDELPNSPVARIVDENDYFNQQNGEGSNDVHLQGSSQKS</sequence>
<evidence type="ECO:0000256" key="4">
    <source>
        <dbReference type="ARBA" id="ARBA00023136"/>
    </source>
</evidence>
<keyword evidence="9" id="KW-1185">Reference proteome</keyword>
<evidence type="ECO:0000259" key="7">
    <source>
        <dbReference type="Pfam" id="PF00999"/>
    </source>
</evidence>
<dbReference type="GO" id="GO:0042391">
    <property type="term" value="P:regulation of membrane potential"/>
    <property type="evidence" value="ECO:0007669"/>
    <property type="project" value="InterPro"/>
</dbReference>
<dbReference type="Proteomes" id="UP000789342">
    <property type="component" value="Unassembled WGS sequence"/>
</dbReference>
<evidence type="ECO:0000256" key="5">
    <source>
        <dbReference type="SAM" id="MobiDB-lite"/>
    </source>
</evidence>
<accession>A0A9N8VIH3</accession>